<evidence type="ECO:0000313" key="2">
    <source>
        <dbReference type="Proteomes" id="UP000070328"/>
    </source>
</evidence>
<protein>
    <submittedName>
        <fullName evidence="1">Uncharacterized protein</fullName>
    </submittedName>
</protein>
<sequence>MDTDVGDGNRVEVMKEELKGGPVTVVTPDVAETSIGIVGDGSSDRVESVVMDEAKVASVAEFSATVAAFVVDAEAVDDNVVLVPKSEDGACVTEEAGFETGSELLVNEVGSDTEMEVEAVFSNESVRVVA</sequence>
<reference evidence="1 2" key="1">
    <citation type="submission" date="2014-02" db="EMBL/GenBank/DDBJ databases">
        <title>The genome sequence of Colletotrichum simmondsii CBS122122.</title>
        <authorList>
            <person name="Baroncelli R."/>
            <person name="Thon M.R."/>
        </authorList>
    </citation>
    <scope>NUCLEOTIDE SEQUENCE [LARGE SCALE GENOMIC DNA]</scope>
    <source>
        <strain evidence="1 2">CBS122122</strain>
    </source>
</reference>
<comment type="caution">
    <text evidence="1">The sequence shown here is derived from an EMBL/GenBank/DDBJ whole genome shotgun (WGS) entry which is preliminary data.</text>
</comment>
<gene>
    <name evidence="1" type="ORF">CSIM01_12875</name>
</gene>
<accession>A0A135RPH8</accession>
<name>A0A135RPH8_9PEZI</name>
<organism evidence="1 2">
    <name type="scientific">Colletotrichum simmondsii</name>
    <dbReference type="NCBI Taxonomy" id="703756"/>
    <lineage>
        <taxon>Eukaryota</taxon>
        <taxon>Fungi</taxon>
        <taxon>Dikarya</taxon>
        <taxon>Ascomycota</taxon>
        <taxon>Pezizomycotina</taxon>
        <taxon>Sordariomycetes</taxon>
        <taxon>Hypocreomycetidae</taxon>
        <taxon>Glomerellales</taxon>
        <taxon>Glomerellaceae</taxon>
        <taxon>Colletotrichum</taxon>
        <taxon>Colletotrichum acutatum species complex</taxon>
    </lineage>
</organism>
<dbReference type="EMBL" id="JFBX01000916">
    <property type="protein sequence ID" value="KXH25347.1"/>
    <property type="molecule type" value="Genomic_DNA"/>
</dbReference>
<dbReference type="AlphaFoldDB" id="A0A135RPH8"/>
<evidence type="ECO:0000313" key="1">
    <source>
        <dbReference type="EMBL" id="KXH25347.1"/>
    </source>
</evidence>
<keyword evidence="2" id="KW-1185">Reference proteome</keyword>
<dbReference type="Proteomes" id="UP000070328">
    <property type="component" value="Unassembled WGS sequence"/>
</dbReference>
<dbReference type="OrthoDB" id="10602441at2759"/>
<proteinExistence type="predicted"/>